<evidence type="ECO:0000256" key="6">
    <source>
        <dbReference type="ARBA" id="ARBA00022692"/>
    </source>
</evidence>
<feature type="transmembrane region" description="Helical" evidence="9">
    <location>
        <begin position="429"/>
        <end position="451"/>
    </location>
</feature>
<evidence type="ECO:0000256" key="8">
    <source>
        <dbReference type="ARBA" id="ARBA00023136"/>
    </source>
</evidence>
<dbReference type="PANTHER" id="PTHR12929">
    <property type="entry name" value="SOLUTE CARRIER FAMILY 52"/>
    <property type="match status" value="1"/>
</dbReference>
<dbReference type="InterPro" id="IPR009357">
    <property type="entry name" value="Riboflavin_transptr"/>
</dbReference>
<feature type="transmembrane region" description="Helical" evidence="9">
    <location>
        <begin position="281"/>
        <end position="302"/>
    </location>
</feature>
<feature type="transmembrane region" description="Helical" evidence="9">
    <location>
        <begin position="105"/>
        <end position="124"/>
    </location>
</feature>
<feature type="transmembrane region" description="Helical" evidence="9">
    <location>
        <begin position="73"/>
        <end position="93"/>
    </location>
</feature>
<feature type="transmembrane region" description="Helical" evidence="9">
    <location>
        <begin position="343"/>
        <end position="365"/>
    </location>
</feature>
<keyword evidence="7 9" id="KW-1133">Transmembrane helix</keyword>
<feature type="transmembrane region" description="Helical" evidence="9">
    <location>
        <begin position="371"/>
        <end position="389"/>
    </location>
</feature>
<comment type="function">
    <text evidence="9">Plasma membrane transporter mediating the uptake by cells of the water soluble vitamin B2/riboflavin that plays a key role in biochemical oxidation-reduction reactions of the carbohydrate, lipid, and amino acid metabolism.</text>
</comment>
<feature type="transmembrane region" description="Helical" evidence="9">
    <location>
        <begin position="222"/>
        <end position="243"/>
    </location>
</feature>
<comment type="catalytic activity">
    <reaction evidence="1 9">
        <text>riboflavin(in) = riboflavin(out)</text>
        <dbReference type="Rhea" id="RHEA:35015"/>
        <dbReference type="ChEBI" id="CHEBI:57986"/>
    </reaction>
</comment>
<feature type="transmembrane region" description="Helical" evidence="9">
    <location>
        <begin position="167"/>
        <end position="186"/>
    </location>
</feature>
<evidence type="ECO:0000256" key="2">
    <source>
        <dbReference type="ARBA" id="ARBA00004651"/>
    </source>
</evidence>
<sequence>MYNTDIDNELAEETPLLKKLFNKARSIEKLSIKGSALLHFLIIFFGISAWLGVNSTYIQLPLLVANAPEQWSLPSFMVIVIQIGNIGPLLYTVFQKWTRFKDSSLIAKILFLGLIASILFAFVYNQTAFFLGKERSIALLILVFVFALVGCLSSVLFLPYIGKFKGIYLVTYFIGEGLSGLVPSIVALGQGVGGDPICIASNTSSTGYTIYNPPPKFGVETYFGFISCLFFISFISFLLLDLLPTFKDERAREAKEQQKFVEISNDQPFKHNPNKISTFNYTYLLILLGIICTFANGLSPSIQSYSCLPYGNVAYHLTVTLTSIVNPTACFAAYFIPHKSIRMITTFAILSVIFTIYVFVTALVFPTPLQGTSIGAVLVVCAQFFIKVLEILLTILILQVISWVSLVGLQSFIRLAITSIFREQAGRSLLWIGSVTQIGSFIGSLLAFFLINFSTIFRQIDPCSST</sequence>
<evidence type="ECO:0000256" key="5">
    <source>
        <dbReference type="ARBA" id="ARBA00022475"/>
    </source>
</evidence>
<accession>A0A336LXV1</accession>
<comment type="similarity">
    <text evidence="3 9">Belongs to the riboflavin transporter family.</text>
</comment>
<keyword evidence="4 9" id="KW-0813">Transport</keyword>
<proteinExistence type="inferred from homology"/>
<dbReference type="Pfam" id="PF06237">
    <property type="entry name" value="SLC52_ribofla_tr"/>
    <property type="match status" value="2"/>
</dbReference>
<dbReference type="GO" id="GO:0032217">
    <property type="term" value="F:riboflavin transmembrane transporter activity"/>
    <property type="evidence" value="ECO:0007669"/>
    <property type="project" value="UniProtKB-UniRule"/>
</dbReference>
<name>A0A336LXV1_CULSO</name>
<dbReference type="AlphaFoldDB" id="A0A336LXV1"/>
<feature type="transmembrane region" description="Helical" evidence="9">
    <location>
        <begin position="396"/>
        <end position="417"/>
    </location>
</feature>
<keyword evidence="5 9" id="KW-1003">Cell membrane</keyword>
<protein>
    <recommendedName>
        <fullName evidence="9">Riboflavin transporter</fullName>
    </recommendedName>
</protein>
<evidence type="ECO:0000256" key="7">
    <source>
        <dbReference type="ARBA" id="ARBA00022989"/>
    </source>
</evidence>
<feature type="transmembrane region" description="Helical" evidence="9">
    <location>
        <begin position="314"/>
        <end position="336"/>
    </location>
</feature>
<keyword evidence="6 9" id="KW-0812">Transmembrane</keyword>
<feature type="transmembrane region" description="Helical" evidence="9">
    <location>
        <begin position="136"/>
        <end position="160"/>
    </location>
</feature>
<dbReference type="VEuPathDB" id="VectorBase:CSON009926"/>
<evidence type="ECO:0000256" key="3">
    <source>
        <dbReference type="ARBA" id="ARBA00006366"/>
    </source>
</evidence>
<evidence type="ECO:0000256" key="4">
    <source>
        <dbReference type="ARBA" id="ARBA00022448"/>
    </source>
</evidence>
<evidence type="ECO:0000313" key="10">
    <source>
        <dbReference type="EMBL" id="SSX18488.1"/>
    </source>
</evidence>
<evidence type="ECO:0000256" key="1">
    <source>
        <dbReference type="ARBA" id="ARBA00000215"/>
    </source>
</evidence>
<feature type="transmembrane region" description="Helical" evidence="9">
    <location>
        <begin position="35"/>
        <end position="53"/>
    </location>
</feature>
<evidence type="ECO:0000256" key="9">
    <source>
        <dbReference type="RuleBase" id="RU368035"/>
    </source>
</evidence>
<comment type="caution">
    <text evidence="9">Lacks conserved residue(s) required for the propagation of feature annotation.</text>
</comment>
<organism evidence="10">
    <name type="scientific">Culicoides sonorensis</name>
    <name type="common">Biting midge</name>
    <dbReference type="NCBI Taxonomy" id="179676"/>
    <lineage>
        <taxon>Eukaryota</taxon>
        <taxon>Metazoa</taxon>
        <taxon>Ecdysozoa</taxon>
        <taxon>Arthropoda</taxon>
        <taxon>Hexapoda</taxon>
        <taxon>Insecta</taxon>
        <taxon>Pterygota</taxon>
        <taxon>Neoptera</taxon>
        <taxon>Endopterygota</taxon>
        <taxon>Diptera</taxon>
        <taxon>Nematocera</taxon>
        <taxon>Chironomoidea</taxon>
        <taxon>Ceratopogonidae</taxon>
        <taxon>Ceratopogoninae</taxon>
        <taxon>Culicoides</taxon>
        <taxon>Monoculicoides</taxon>
    </lineage>
</organism>
<reference evidence="10" key="1">
    <citation type="submission" date="2018-07" db="EMBL/GenBank/DDBJ databases">
        <authorList>
            <person name="Quirk P.G."/>
            <person name="Krulwich T.A."/>
        </authorList>
    </citation>
    <scope>NUCLEOTIDE SEQUENCE</scope>
</reference>
<keyword evidence="8 9" id="KW-0472">Membrane</keyword>
<dbReference type="GO" id="GO:0005886">
    <property type="term" value="C:plasma membrane"/>
    <property type="evidence" value="ECO:0007669"/>
    <property type="project" value="UniProtKB-SubCell"/>
</dbReference>
<comment type="subcellular location">
    <subcellularLocation>
        <location evidence="2 9">Cell membrane</location>
        <topology evidence="2 9">Multi-pass membrane protein</topology>
    </subcellularLocation>
</comment>
<dbReference type="EMBL" id="UFQT01000039">
    <property type="protein sequence ID" value="SSX18488.1"/>
    <property type="molecule type" value="Genomic_DNA"/>
</dbReference>
<gene>
    <name evidence="10" type="primary">CSON009926</name>
</gene>
<dbReference type="PANTHER" id="PTHR12929:SF10">
    <property type="entry name" value="RIBOFLAVIN TRANSPORTER"/>
    <property type="match status" value="1"/>
</dbReference>